<proteinExistence type="predicted"/>
<reference evidence="2 3" key="1">
    <citation type="submission" date="2016-02" db="EMBL/GenBank/DDBJ databases">
        <title>Draft Genome for Tepidibacillus decaturensis nov. sp. Strain Z9, an Anaerobic, Moderately Thermophilic and Heterotrophic Bacterium from Deep Subsurface of the Illinois Basin, USA.</title>
        <authorList>
            <person name="Dong Y."/>
            <person name="Chang J.Y."/>
            <person name="Sanford R."/>
            <person name="Fouke B.W."/>
        </authorList>
    </citation>
    <scope>NUCLEOTIDE SEQUENCE [LARGE SCALE GENOMIC DNA]</scope>
    <source>
        <strain evidence="2 3">Z9</strain>
    </source>
</reference>
<dbReference type="STRING" id="1413211.U473_12165"/>
<protein>
    <submittedName>
        <fullName evidence="2">Uncharacterized protein</fullName>
    </submittedName>
</protein>
<organism evidence="2 3">
    <name type="scientific">Tepidibacillus decaturensis</name>
    <dbReference type="NCBI Taxonomy" id="1413211"/>
    <lineage>
        <taxon>Bacteria</taxon>
        <taxon>Bacillati</taxon>
        <taxon>Bacillota</taxon>
        <taxon>Bacilli</taxon>
        <taxon>Bacillales</taxon>
        <taxon>Bacillaceae</taxon>
        <taxon>Tepidibacillus</taxon>
    </lineage>
</organism>
<dbReference type="EMBL" id="LSKU01000001">
    <property type="protein sequence ID" value="KXG44693.1"/>
    <property type="molecule type" value="Genomic_DNA"/>
</dbReference>
<keyword evidence="1" id="KW-0472">Membrane</keyword>
<evidence type="ECO:0000313" key="3">
    <source>
        <dbReference type="Proteomes" id="UP000070352"/>
    </source>
</evidence>
<keyword evidence="1" id="KW-0812">Transmembrane</keyword>
<evidence type="ECO:0000256" key="1">
    <source>
        <dbReference type="SAM" id="Phobius"/>
    </source>
</evidence>
<dbReference type="AlphaFoldDB" id="A0A135L794"/>
<keyword evidence="1" id="KW-1133">Transmembrane helix</keyword>
<feature type="transmembrane region" description="Helical" evidence="1">
    <location>
        <begin position="18"/>
        <end position="41"/>
    </location>
</feature>
<name>A0A135L794_9BACI</name>
<dbReference type="OrthoDB" id="9806425at2"/>
<gene>
    <name evidence="2" type="ORF">U473_12165</name>
</gene>
<dbReference type="Proteomes" id="UP000070352">
    <property type="component" value="Unassembled WGS sequence"/>
</dbReference>
<sequence>MEQSFRQALTISNGDFHIFYQSTVSLVLIALTIISIVFPIVKDWGKKRKASTTENQIIGMK</sequence>
<comment type="caution">
    <text evidence="2">The sequence shown here is derived from an EMBL/GenBank/DDBJ whole genome shotgun (WGS) entry which is preliminary data.</text>
</comment>
<dbReference type="RefSeq" id="WP_068726722.1">
    <property type="nucleotide sequence ID" value="NZ_LSKU01000001.1"/>
</dbReference>
<keyword evidence="3" id="KW-1185">Reference proteome</keyword>
<evidence type="ECO:0000313" key="2">
    <source>
        <dbReference type="EMBL" id="KXG44693.1"/>
    </source>
</evidence>
<accession>A0A135L794</accession>